<protein>
    <recommendedName>
        <fullName evidence="4">MADS-box domain-containing protein</fullName>
    </recommendedName>
</protein>
<accession>A0A5N6TPV3</accession>
<dbReference type="EMBL" id="ML742163">
    <property type="protein sequence ID" value="KAE8148386.1"/>
    <property type="molecule type" value="Genomic_DNA"/>
</dbReference>
<evidence type="ECO:0008006" key="4">
    <source>
        <dbReference type="Google" id="ProtNLM"/>
    </source>
</evidence>
<evidence type="ECO:0000313" key="3">
    <source>
        <dbReference type="Proteomes" id="UP000325780"/>
    </source>
</evidence>
<keyword evidence="1" id="KW-0812">Transmembrane</keyword>
<dbReference type="Proteomes" id="UP000325780">
    <property type="component" value="Unassembled WGS sequence"/>
</dbReference>
<feature type="transmembrane region" description="Helical" evidence="1">
    <location>
        <begin position="58"/>
        <end position="76"/>
    </location>
</feature>
<proteinExistence type="predicted"/>
<evidence type="ECO:0000313" key="2">
    <source>
        <dbReference type="EMBL" id="KAE8148386.1"/>
    </source>
</evidence>
<reference evidence="2 3" key="1">
    <citation type="submission" date="2019-04" db="EMBL/GenBank/DDBJ databases">
        <title>Friends and foes A comparative genomics study of 23 Aspergillus species from section Flavi.</title>
        <authorList>
            <consortium name="DOE Joint Genome Institute"/>
            <person name="Kjaerbolling I."/>
            <person name="Vesth T."/>
            <person name="Frisvad J.C."/>
            <person name="Nybo J.L."/>
            <person name="Theobald S."/>
            <person name="Kildgaard S."/>
            <person name="Isbrandt T."/>
            <person name="Kuo A."/>
            <person name="Sato A."/>
            <person name="Lyhne E.K."/>
            <person name="Kogle M.E."/>
            <person name="Wiebenga A."/>
            <person name="Kun R.S."/>
            <person name="Lubbers R.J."/>
            <person name="Makela M.R."/>
            <person name="Barry K."/>
            <person name="Chovatia M."/>
            <person name="Clum A."/>
            <person name="Daum C."/>
            <person name="Haridas S."/>
            <person name="He G."/>
            <person name="LaButti K."/>
            <person name="Lipzen A."/>
            <person name="Mondo S."/>
            <person name="Riley R."/>
            <person name="Salamov A."/>
            <person name="Simmons B.A."/>
            <person name="Magnuson J.K."/>
            <person name="Henrissat B."/>
            <person name="Mortensen U.H."/>
            <person name="Larsen T.O."/>
            <person name="Devries R.P."/>
            <person name="Grigoriev I.V."/>
            <person name="Machida M."/>
            <person name="Baker S.E."/>
            <person name="Andersen M.R."/>
        </authorList>
    </citation>
    <scope>NUCLEOTIDE SEQUENCE [LARGE SCALE GENOMIC DNA]</scope>
    <source>
        <strain evidence="2 3">IBT 18842</strain>
    </source>
</reference>
<sequence>MLRRRTGNIQCCFPHTNHGANIWNPLQTEVKLKSGRILCNKTKRIKRIKRMIDLKDQAIQLNGRYLLYISILFFFYTCGGR</sequence>
<evidence type="ECO:0000256" key="1">
    <source>
        <dbReference type="SAM" id="Phobius"/>
    </source>
</evidence>
<keyword evidence="1" id="KW-1133">Transmembrane helix</keyword>
<keyword evidence="1" id="KW-0472">Membrane</keyword>
<keyword evidence="3" id="KW-1185">Reference proteome</keyword>
<name>A0A5N6TPV3_ASPAV</name>
<organism evidence="2 3">
    <name type="scientific">Aspergillus avenaceus</name>
    <dbReference type="NCBI Taxonomy" id="36643"/>
    <lineage>
        <taxon>Eukaryota</taxon>
        <taxon>Fungi</taxon>
        <taxon>Dikarya</taxon>
        <taxon>Ascomycota</taxon>
        <taxon>Pezizomycotina</taxon>
        <taxon>Eurotiomycetes</taxon>
        <taxon>Eurotiomycetidae</taxon>
        <taxon>Eurotiales</taxon>
        <taxon>Aspergillaceae</taxon>
        <taxon>Aspergillus</taxon>
        <taxon>Aspergillus subgen. Circumdati</taxon>
    </lineage>
</organism>
<gene>
    <name evidence="2" type="ORF">BDV25DRAFT_158430</name>
</gene>
<dbReference type="AlphaFoldDB" id="A0A5N6TPV3"/>